<sequence>MDKTATPRLIIRYNYRLGLLRLWRRELQDALQLPDVLEVMLAAIVRYKARQLILNLQKLPPLSLVLQEWLQTNWLPRLRLSGIQRLAVLLPADVYNMMVVEGLLWTSTRRALPYEVQYFTETAAALDWLSDAELPSSEQDWMQCGRAPRLLRARRKRPLSQRPSSVVS</sequence>
<name>W8FCQ6_9BACT</name>
<dbReference type="Proteomes" id="UP000019423">
    <property type="component" value="Chromosome"/>
</dbReference>
<evidence type="ECO:0000313" key="1">
    <source>
        <dbReference type="EMBL" id="AHJ99445.1"/>
    </source>
</evidence>
<organism evidence="1 2">
    <name type="scientific">Hymenobacter swuensis DY53</name>
    <dbReference type="NCBI Taxonomy" id="1227739"/>
    <lineage>
        <taxon>Bacteria</taxon>
        <taxon>Pseudomonadati</taxon>
        <taxon>Bacteroidota</taxon>
        <taxon>Cytophagia</taxon>
        <taxon>Cytophagales</taxon>
        <taxon>Hymenobacteraceae</taxon>
        <taxon>Hymenobacter</taxon>
    </lineage>
</organism>
<dbReference type="KEGG" id="hsw:Hsw_3850"/>
<protein>
    <recommendedName>
        <fullName evidence="3">STAS/SEC14 domain-containing protein</fullName>
    </recommendedName>
</protein>
<keyword evidence="2" id="KW-1185">Reference proteome</keyword>
<accession>W8FCQ6</accession>
<dbReference type="HOGENOM" id="CLU_1584249_0_0_10"/>
<dbReference type="PATRIC" id="fig|1227739.3.peg.4006"/>
<gene>
    <name evidence="1" type="ORF">Hsw_3850</name>
</gene>
<proteinExistence type="predicted"/>
<evidence type="ECO:0000313" key="2">
    <source>
        <dbReference type="Proteomes" id="UP000019423"/>
    </source>
</evidence>
<evidence type="ECO:0008006" key="3">
    <source>
        <dbReference type="Google" id="ProtNLM"/>
    </source>
</evidence>
<reference evidence="1 2" key="1">
    <citation type="submission" date="2014-01" db="EMBL/GenBank/DDBJ databases">
        <title>Complete genome sequence of ionizing-radiation resistance bacterium Hymenobacter swuensis DY53.</title>
        <authorList>
            <person name="Jung J.-H."/>
            <person name="Jeong S.-W."/>
            <person name="Joe M.-H."/>
            <person name="Cho y.-j."/>
            <person name="Kim M.-K."/>
            <person name="Lim S.-Y."/>
        </authorList>
    </citation>
    <scope>NUCLEOTIDE SEQUENCE [LARGE SCALE GENOMIC DNA]</scope>
    <source>
        <strain evidence="1 2">DY53</strain>
    </source>
</reference>
<dbReference type="EMBL" id="CP007145">
    <property type="protein sequence ID" value="AHJ99445.1"/>
    <property type="molecule type" value="Genomic_DNA"/>
</dbReference>
<dbReference type="AlphaFoldDB" id="W8FCQ6"/>